<keyword evidence="3" id="KW-0396">Initiation factor</keyword>
<evidence type="ECO:0000256" key="1">
    <source>
        <dbReference type="PROSITE-ProRule" id="PRU00469"/>
    </source>
</evidence>
<reference evidence="3 4" key="1">
    <citation type="submission" date="2012-01" db="EMBL/GenBank/DDBJ databases">
        <title>Improved High-Quality Draft sequence of Metallosphaera yellowstonensis MK1.</title>
        <authorList>
            <consortium name="US DOE Joint Genome Institute"/>
            <person name="Lucas S."/>
            <person name="Han J."/>
            <person name="Cheng J.-F."/>
            <person name="Goodwin L."/>
            <person name="Pitluck S."/>
            <person name="Peters L."/>
            <person name="Teshima H."/>
            <person name="Detter J.C."/>
            <person name="Han C."/>
            <person name="Tapia R."/>
            <person name="Land M."/>
            <person name="Hauser L."/>
            <person name="Kyrpides N."/>
            <person name="Kozubal M."/>
            <person name="Macur R.E."/>
            <person name="Jay Z."/>
            <person name="Inskeep W."/>
            <person name="Woyke T."/>
        </authorList>
    </citation>
    <scope>NUCLEOTIDE SEQUENCE [LARGE SCALE GENOMIC DNA]</scope>
    <source>
        <strain evidence="3 4">MK1</strain>
    </source>
</reference>
<dbReference type="AlphaFoldDB" id="H2C6Q4"/>
<evidence type="ECO:0000259" key="2">
    <source>
        <dbReference type="PROSITE" id="PS51134"/>
    </source>
</evidence>
<dbReference type="HOGENOM" id="CLU_1393599_0_0_2"/>
<name>H2C6Q4_9CREN</name>
<dbReference type="STRING" id="671065.MetMK1DRAFT_00022440"/>
<dbReference type="SUPFAM" id="SSF57783">
    <property type="entry name" value="Zinc beta-ribbon"/>
    <property type="match status" value="1"/>
</dbReference>
<accession>H2C6Q4</accession>
<keyword evidence="1" id="KW-0862">Zinc</keyword>
<dbReference type="Proteomes" id="UP000003980">
    <property type="component" value="Unassembled WGS sequence"/>
</dbReference>
<keyword evidence="3" id="KW-0648">Protein biosynthesis</keyword>
<dbReference type="EMBL" id="JH597768">
    <property type="protein sequence ID" value="EHP69481.1"/>
    <property type="molecule type" value="Genomic_DNA"/>
</dbReference>
<protein>
    <submittedName>
        <fullName evidence="3">Transcription initiation factor TFIIIB, Brf1 subunit/transcription initiation factor TFIIB</fullName>
    </submittedName>
</protein>
<dbReference type="Pfam" id="PF08271">
    <property type="entry name" value="Zn_Ribbon_TF"/>
    <property type="match status" value="1"/>
</dbReference>
<dbReference type="GO" id="GO:0003743">
    <property type="term" value="F:translation initiation factor activity"/>
    <property type="evidence" value="ECO:0007669"/>
    <property type="project" value="UniProtKB-KW"/>
</dbReference>
<dbReference type="InterPro" id="IPR013137">
    <property type="entry name" value="Znf_TFIIB"/>
</dbReference>
<keyword evidence="1" id="KW-0479">Metal-binding</keyword>
<dbReference type="PROSITE" id="PS51134">
    <property type="entry name" value="ZF_TFIIB"/>
    <property type="match status" value="1"/>
</dbReference>
<dbReference type="GO" id="GO:0008270">
    <property type="term" value="F:zinc ion binding"/>
    <property type="evidence" value="ECO:0007669"/>
    <property type="project" value="UniProtKB-KW"/>
</dbReference>
<evidence type="ECO:0000313" key="4">
    <source>
        <dbReference type="Proteomes" id="UP000003980"/>
    </source>
</evidence>
<evidence type="ECO:0000313" key="3">
    <source>
        <dbReference type="EMBL" id="EHP69481.1"/>
    </source>
</evidence>
<dbReference type="eggNOG" id="arCOG05931">
    <property type="taxonomic scope" value="Archaea"/>
</dbReference>
<dbReference type="Gene3D" id="2.20.25.10">
    <property type="match status" value="1"/>
</dbReference>
<keyword evidence="4" id="KW-1185">Reference proteome</keyword>
<gene>
    <name evidence="3" type="ORF">MetMK1DRAFT_00022440</name>
</gene>
<feature type="domain" description="TFIIB-type" evidence="2">
    <location>
        <begin position="1"/>
        <end position="32"/>
    </location>
</feature>
<proteinExistence type="predicted"/>
<keyword evidence="1" id="KW-0863">Zinc-finger</keyword>
<dbReference type="RefSeq" id="WP_009073582.1">
    <property type="nucleotide sequence ID" value="NZ_JH597768.1"/>
</dbReference>
<sequence>MDLRCDSCGSTNLVWDNKSGTVICGDCGLVLERIYFNQKHYYESDQILVNYPQVLEVSSVKRDSERKFNSLLKKSRNIRNIKQLRIYVEPKEEGLSVGHIISKESLEALELLRLDGKMLKTYTYMEKEGWFSGLRLKTRVALTAFLVFRSNRRKLNIILKILGIDEKYLRKLLKRVPKHVRTSATM</sequence>
<organism evidence="3 4">
    <name type="scientific">Metallosphaera yellowstonensis MK1</name>
    <dbReference type="NCBI Taxonomy" id="671065"/>
    <lineage>
        <taxon>Archaea</taxon>
        <taxon>Thermoproteota</taxon>
        <taxon>Thermoprotei</taxon>
        <taxon>Sulfolobales</taxon>
        <taxon>Sulfolobaceae</taxon>
        <taxon>Metallosphaera</taxon>
    </lineage>
</organism>
<dbReference type="OrthoDB" id="27163at2157"/>